<feature type="domain" description="Helix-turn-helix" evidence="1">
    <location>
        <begin position="3"/>
        <end position="54"/>
    </location>
</feature>
<reference evidence="3" key="1">
    <citation type="submission" date="2015-03" db="EMBL/GenBank/DDBJ databases">
        <authorList>
            <person name="Nijsse Bart"/>
        </authorList>
    </citation>
    <scope>NUCLEOTIDE SEQUENCE [LARGE SCALE GENOMIC DNA]</scope>
</reference>
<dbReference type="GO" id="GO:0003677">
    <property type="term" value="F:DNA binding"/>
    <property type="evidence" value="ECO:0007669"/>
    <property type="project" value="InterPro"/>
</dbReference>
<dbReference type="SUPFAM" id="SSF46955">
    <property type="entry name" value="Putative DNA-binding domain"/>
    <property type="match status" value="1"/>
</dbReference>
<evidence type="ECO:0000313" key="2">
    <source>
        <dbReference type="EMBL" id="CQR71759.1"/>
    </source>
</evidence>
<keyword evidence="3" id="KW-1185">Reference proteome</keyword>
<dbReference type="Pfam" id="PF12728">
    <property type="entry name" value="HTH_17"/>
    <property type="match status" value="1"/>
</dbReference>
<protein>
    <recommendedName>
        <fullName evidence="1">Helix-turn-helix domain-containing protein</fullName>
    </recommendedName>
</protein>
<accession>A0A0U1KXB2</accession>
<dbReference type="EMBL" id="CTRP01000005">
    <property type="protein sequence ID" value="CQR71759.1"/>
    <property type="molecule type" value="Genomic_DNA"/>
</dbReference>
<dbReference type="Proteomes" id="UP000049855">
    <property type="component" value="Unassembled WGS sequence"/>
</dbReference>
<dbReference type="Gene3D" id="1.10.1660.10">
    <property type="match status" value="1"/>
</dbReference>
<dbReference type="RefSeq" id="WP_021168839.1">
    <property type="nucleotide sequence ID" value="NZ_CTRP01000005.1"/>
</dbReference>
<proteinExistence type="predicted"/>
<name>A0A0U1KXB2_9FIRM</name>
<dbReference type="AlphaFoldDB" id="A0A0U1KXB2"/>
<sequence length="64" mass="7729">MELLTPKEAAQILKVEYVTVIKWLNEGEIQGFKLRNRVNSKWRIERQDLEKFQTASHLNKKKFR</sequence>
<gene>
    <name evidence="2" type="ORF">SpAn4DRAFT_3625</name>
</gene>
<dbReference type="InterPro" id="IPR010093">
    <property type="entry name" value="SinI_DNA-bd"/>
</dbReference>
<dbReference type="NCBIfam" id="TIGR01764">
    <property type="entry name" value="excise"/>
    <property type="match status" value="1"/>
</dbReference>
<dbReference type="InterPro" id="IPR041657">
    <property type="entry name" value="HTH_17"/>
</dbReference>
<organism evidence="2 3">
    <name type="scientific">Sporomusa ovata</name>
    <dbReference type="NCBI Taxonomy" id="2378"/>
    <lineage>
        <taxon>Bacteria</taxon>
        <taxon>Bacillati</taxon>
        <taxon>Bacillota</taxon>
        <taxon>Negativicutes</taxon>
        <taxon>Selenomonadales</taxon>
        <taxon>Sporomusaceae</taxon>
        <taxon>Sporomusa</taxon>
    </lineage>
</organism>
<dbReference type="InterPro" id="IPR009061">
    <property type="entry name" value="DNA-bd_dom_put_sf"/>
</dbReference>
<evidence type="ECO:0000259" key="1">
    <source>
        <dbReference type="Pfam" id="PF12728"/>
    </source>
</evidence>
<evidence type="ECO:0000313" key="3">
    <source>
        <dbReference type="Proteomes" id="UP000049855"/>
    </source>
</evidence>